<dbReference type="EMBL" id="SLXV01000009">
    <property type="protein sequence ID" value="TCP69390.1"/>
    <property type="molecule type" value="Genomic_DNA"/>
</dbReference>
<keyword evidence="2 6" id="KW-1003">Cell membrane</keyword>
<protein>
    <submittedName>
        <fullName evidence="8">Putative ABC transport system permease protein</fullName>
    </submittedName>
</protein>
<evidence type="ECO:0000313" key="9">
    <source>
        <dbReference type="Proteomes" id="UP000294746"/>
    </source>
</evidence>
<organism evidence="8 9">
    <name type="scientific">Baia soyae</name>
    <dbReference type="NCBI Taxonomy" id="1544746"/>
    <lineage>
        <taxon>Bacteria</taxon>
        <taxon>Bacillati</taxon>
        <taxon>Bacillota</taxon>
        <taxon>Bacilli</taxon>
        <taxon>Bacillales</taxon>
        <taxon>Thermoactinomycetaceae</taxon>
        <taxon>Baia</taxon>
    </lineage>
</organism>
<evidence type="ECO:0000256" key="1">
    <source>
        <dbReference type="ARBA" id="ARBA00004651"/>
    </source>
</evidence>
<keyword evidence="6" id="KW-0813">Transport</keyword>
<dbReference type="InterPro" id="IPR052536">
    <property type="entry name" value="ABC-4_Integral_Memb_Prot"/>
</dbReference>
<name>A0A4V6NRT8_9BACL</name>
<comment type="similarity">
    <text evidence="6">Belongs to the ABC-4 integral membrane protein family.</text>
</comment>
<keyword evidence="9" id="KW-1185">Reference proteome</keyword>
<feature type="transmembrane region" description="Helical" evidence="6">
    <location>
        <begin position="607"/>
        <end position="628"/>
    </location>
</feature>
<gene>
    <name evidence="8" type="ORF">EDD57_10949</name>
</gene>
<dbReference type="InterPro" id="IPR003838">
    <property type="entry name" value="ABC3_permease_C"/>
</dbReference>
<dbReference type="InterPro" id="IPR027022">
    <property type="entry name" value="ABC_permease_BceB-typ"/>
</dbReference>
<evidence type="ECO:0000256" key="3">
    <source>
        <dbReference type="ARBA" id="ARBA00022692"/>
    </source>
</evidence>
<feature type="domain" description="ABC3 transporter permease C-terminal" evidence="7">
    <location>
        <begin position="62"/>
        <end position="176"/>
    </location>
</feature>
<evidence type="ECO:0000256" key="4">
    <source>
        <dbReference type="ARBA" id="ARBA00022989"/>
    </source>
</evidence>
<dbReference type="AlphaFoldDB" id="A0A4V6NRT8"/>
<dbReference type="Pfam" id="PF02687">
    <property type="entry name" value="FtsX"/>
    <property type="match status" value="1"/>
</dbReference>
<feature type="transmembrane region" description="Helical" evidence="6">
    <location>
        <begin position="228"/>
        <end position="248"/>
    </location>
</feature>
<dbReference type="PANTHER" id="PTHR46795">
    <property type="entry name" value="ABC TRANSPORTER PERMEASE-RELATED-RELATED"/>
    <property type="match status" value="1"/>
</dbReference>
<evidence type="ECO:0000256" key="5">
    <source>
        <dbReference type="ARBA" id="ARBA00023136"/>
    </source>
</evidence>
<evidence type="ECO:0000313" key="8">
    <source>
        <dbReference type="EMBL" id="TCP69390.1"/>
    </source>
</evidence>
<dbReference type="Proteomes" id="UP000294746">
    <property type="component" value="Unassembled WGS sequence"/>
</dbReference>
<sequence length="641" mass="74011">MNFRQFAFNNVKRNARAYSAYFLSSSFAVMIFFTYAMFLFHPDLAKHGLGRNAKILLQAAEFVVFIFAFLFVLYSISSFLKVRNKEFGILTILGAQKKQLNYLIFFENMIIGSVSILAGIASGILLAKLFILLGSKVIDIKELSLYFPAKAFGLTIIAFLALFFIVSLIALWLIRSNRAQELLIGSSKPKTEPQISTLLALLSLVCMVGGLLVIYLPKDFSESMMLSFLALGIIGTYFFYTQFTGLAIRQLKKNRSFFWRNTHLLWISEMAYKVKDNARMFFMITIMMAMASSSIGFFVARSQESVERFVKMPSYLQYSPEKTLGDSRPYQERSWYSDIEKIDHELTKAHLKFDKVITSQNQIPFRELMDLNESSIMSLSEYNQWAKREKWEEIKSLKSNEVMINKHYLEERKNVKTLSLEKDDIKLNIVGITDHADMIVSDATYQRLLKTYNQSQITFVQYYIPEWDYKKNNSQPIDLLLKNSSEIQVAKQLRNTDIKEGYLDARGLAYLRDRTDSNVSLFILVFIAAIFAVSSASFIYFKLYTELKQDQRIYNSLSKIGVSAKEMNKSATIQIAILFFLPMFVAALETVIGLIVLNKHFLYKHMFVPSLFGVTAFFIAQVIFFLIVRYRYILQLKRAML</sequence>
<feature type="transmembrane region" description="Helical" evidence="6">
    <location>
        <begin position="195"/>
        <end position="216"/>
    </location>
</feature>
<feature type="transmembrane region" description="Helical" evidence="6">
    <location>
        <begin position="60"/>
        <end position="80"/>
    </location>
</feature>
<feature type="transmembrane region" description="Helical" evidence="6">
    <location>
        <begin position="20"/>
        <end position="40"/>
    </location>
</feature>
<keyword evidence="4 6" id="KW-1133">Transmembrane helix</keyword>
<keyword evidence="5 6" id="KW-0472">Membrane</keyword>
<dbReference type="OrthoDB" id="1937696at2"/>
<keyword evidence="3 6" id="KW-0812">Transmembrane</keyword>
<dbReference type="GO" id="GO:0005886">
    <property type="term" value="C:plasma membrane"/>
    <property type="evidence" value="ECO:0007669"/>
    <property type="project" value="UniProtKB-SubCell"/>
</dbReference>
<dbReference type="RefSeq" id="WP_131848341.1">
    <property type="nucleotide sequence ID" value="NZ_SLXV01000009.1"/>
</dbReference>
<evidence type="ECO:0000256" key="2">
    <source>
        <dbReference type="ARBA" id="ARBA00022475"/>
    </source>
</evidence>
<evidence type="ECO:0000256" key="6">
    <source>
        <dbReference type="PIRNR" id="PIRNR018968"/>
    </source>
</evidence>
<feature type="transmembrane region" description="Helical" evidence="6">
    <location>
        <begin position="151"/>
        <end position="174"/>
    </location>
</feature>
<evidence type="ECO:0000259" key="7">
    <source>
        <dbReference type="Pfam" id="PF02687"/>
    </source>
</evidence>
<reference evidence="8 9" key="1">
    <citation type="submission" date="2019-03" db="EMBL/GenBank/DDBJ databases">
        <title>Genomic Encyclopedia of Type Strains, Phase IV (KMG-IV): sequencing the most valuable type-strain genomes for metagenomic binning, comparative biology and taxonomic classification.</title>
        <authorList>
            <person name="Goeker M."/>
        </authorList>
    </citation>
    <scope>NUCLEOTIDE SEQUENCE [LARGE SCALE GENOMIC DNA]</scope>
    <source>
        <strain evidence="8 9">DSM 46831</strain>
    </source>
</reference>
<dbReference type="PIRSF" id="PIRSF018968">
    <property type="entry name" value="ABC_permease_BceB"/>
    <property type="match status" value="1"/>
</dbReference>
<feature type="transmembrane region" description="Helical" evidence="6">
    <location>
        <begin position="280"/>
        <end position="300"/>
    </location>
</feature>
<feature type="transmembrane region" description="Helical" evidence="6">
    <location>
        <begin position="521"/>
        <end position="541"/>
    </location>
</feature>
<feature type="transmembrane region" description="Helical" evidence="6">
    <location>
        <begin position="575"/>
        <end position="595"/>
    </location>
</feature>
<comment type="subcellular location">
    <subcellularLocation>
        <location evidence="1 6">Cell membrane</location>
        <topology evidence="1 6">Multi-pass membrane protein</topology>
    </subcellularLocation>
</comment>
<proteinExistence type="inferred from homology"/>
<dbReference type="PANTHER" id="PTHR46795:SF1">
    <property type="entry name" value="ABC TRANSPORTER PERMEASE PROTEIN"/>
    <property type="match status" value="1"/>
</dbReference>
<feature type="transmembrane region" description="Helical" evidence="6">
    <location>
        <begin position="100"/>
        <end position="131"/>
    </location>
</feature>
<accession>A0A4V6NRT8</accession>
<comment type="caution">
    <text evidence="8">The sequence shown here is derived from an EMBL/GenBank/DDBJ whole genome shotgun (WGS) entry which is preliminary data.</text>
</comment>
<dbReference type="GO" id="GO:0055085">
    <property type="term" value="P:transmembrane transport"/>
    <property type="evidence" value="ECO:0007669"/>
    <property type="project" value="UniProtKB-UniRule"/>
</dbReference>